<proteinExistence type="predicted"/>
<feature type="compositionally biased region" description="Low complexity" evidence="1">
    <location>
        <begin position="349"/>
        <end position="358"/>
    </location>
</feature>
<dbReference type="KEGG" id="ccro:CMC5_023130"/>
<accession>A0A0K1EBD4</accession>
<feature type="compositionally biased region" description="Low complexity" evidence="1">
    <location>
        <begin position="445"/>
        <end position="454"/>
    </location>
</feature>
<dbReference type="InterPro" id="IPR018683">
    <property type="entry name" value="DUF2169"/>
</dbReference>
<keyword evidence="4" id="KW-1185">Reference proteome</keyword>
<evidence type="ECO:0000313" key="3">
    <source>
        <dbReference type="EMBL" id="AKT38170.1"/>
    </source>
</evidence>
<feature type="domain" description="DUF2169" evidence="2">
    <location>
        <begin position="164"/>
        <end position="282"/>
    </location>
</feature>
<dbReference type="Pfam" id="PF09937">
    <property type="entry name" value="DUF2169"/>
    <property type="match status" value="2"/>
</dbReference>
<gene>
    <name evidence="3" type="ORF">CMC5_023130</name>
</gene>
<evidence type="ECO:0000259" key="2">
    <source>
        <dbReference type="Pfam" id="PF09937"/>
    </source>
</evidence>
<reference evidence="3 4" key="1">
    <citation type="submission" date="2015-07" db="EMBL/GenBank/DDBJ databases">
        <title>Genome analysis of myxobacterium Chondromyces crocatus Cm c5 reveals a high potential for natural compound synthesis and the genetic basis for the loss of fruiting body formation.</title>
        <authorList>
            <person name="Zaburannyi N."/>
            <person name="Bunk B."/>
            <person name="Maier J."/>
            <person name="Overmann J."/>
            <person name="Mueller R."/>
        </authorList>
    </citation>
    <scope>NUCLEOTIDE SEQUENCE [LARGE SCALE GENOMIC DNA]</scope>
    <source>
        <strain evidence="3 4">Cm c5</strain>
    </source>
</reference>
<feature type="region of interest" description="Disordered" evidence="1">
    <location>
        <begin position="536"/>
        <end position="574"/>
    </location>
</feature>
<name>A0A0K1EBD4_CHOCO</name>
<evidence type="ECO:0000256" key="1">
    <source>
        <dbReference type="SAM" id="MobiDB-lite"/>
    </source>
</evidence>
<feature type="compositionally biased region" description="Polar residues" evidence="1">
    <location>
        <begin position="364"/>
        <end position="374"/>
    </location>
</feature>
<feature type="region of interest" description="Disordered" evidence="1">
    <location>
        <begin position="349"/>
        <end position="426"/>
    </location>
</feature>
<feature type="domain" description="DUF2169" evidence="2">
    <location>
        <begin position="37"/>
        <end position="151"/>
    </location>
</feature>
<dbReference type="EMBL" id="CP012159">
    <property type="protein sequence ID" value="AKT38170.1"/>
    <property type="molecule type" value="Genomic_DNA"/>
</dbReference>
<organism evidence="3 4">
    <name type="scientific">Chondromyces crocatus</name>
    <dbReference type="NCBI Taxonomy" id="52"/>
    <lineage>
        <taxon>Bacteria</taxon>
        <taxon>Pseudomonadati</taxon>
        <taxon>Myxococcota</taxon>
        <taxon>Polyangia</taxon>
        <taxon>Polyangiales</taxon>
        <taxon>Polyangiaceae</taxon>
        <taxon>Chondromyces</taxon>
    </lineage>
</organism>
<evidence type="ECO:0000313" key="4">
    <source>
        <dbReference type="Proteomes" id="UP000067626"/>
    </source>
</evidence>
<dbReference type="AlphaFoldDB" id="A0A0K1EBD4"/>
<protein>
    <recommendedName>
        <fullName evidence="2">DUF2169 domain-containing protein</fullName>
    </recommendedName>
</protein>
<sequence length="652" mass="68342">MENEEGVIAFTIVVSVTMQCPFVASTLVWGPRPGEWLLTVGVKATFSLVAGQESVLSDVQVGMQDDTYWDDDPQASLRVPTDFVPYKPRAEVFLSGHAFAPGGVPVDELTAVLGVGALSKGLRLTGELAWGQGAPFRGAPFSRVALRHERATRVGEGGTPGSAPGFGPIAPRRRALQLQLSEEGLRWAYQLKGTPALAPGGFDPRFFNAAPLDQQVERLDPGVPLSLRNLHPRLPLLETRLPAVRPRAFRLDRAGTQPTEITLRCDTLCIDTDRALAMLTWRGVTGIMTSHALEVARVVVAAQPAGEALSYADLVQHARARRGRGAPSMSPQDVEARRVEHDVLTTSAPALTPSSAPLPFNPGAPSSGSLTPLRSSASSAQGAAWAERDPRQSSPPSAEGAARPGVAARRPEAGATQAPPLRSARGTLPFQIVRPLQGGPVVATPAERGAGPAEHGAEPAERGAEAEDEEDDEVVTLLGQSIIAPAPAAMMPPGWALAPVAPSWPSAAPSPALGTSSAADASSSVDTSSMAGAYASYTAPEPTGRDVGARITDASPTAPGPTGRDVEARATPGSAGADEAFVDIQAAIWAGRPIAEALSRHALDELSFRVSSDRLLRELSAEAQEGKSDRLLRLGAELRRRLASLDVAKEPR</sequence>
<feature type="compositionally biased region" description="Basic and acidic residues" evidence="1">
    <location>
        <begin position="455"/>
        <end position="465"/>
    </location>
</feature>
<feature type="compositionally biased region" description="Low complexity" evidence="1">
    <location>
        <begin position="398"/>
        <end position="408"/>
    </location>
</feature>
<feature type="region of interest" description="Disordered" evidence="1">
    <location>
        <begin position="440"/>
        <end position="473"/>
    </location>
</feature>
<feature type="compositionally biased region" description="Low complexity" evidence="1">
    <location>
        <begin position="375"/>
        <end position="385"/>
    </location>
</feature>
<dbReference type="STRING" id="52.CMC5_023130"/>
<dbReference type="Proteomes" id="UP000067626">
    <property type="component" value="Chromosome"/>
</dbReference>